<proteinExistence type="predicted"/>
<dbReference type="EMBL" id="KR029577">
    <property type="protein sequence ID" value="AKH45871.1"/>
    <property type="molecule type" value="Genomic_DNA"/>
</dbReference>
<evidence type="ECO:0000313" key="1">
    <source>
        <dbReference type="EMBL" id="AKH45871.1"/>
    </source>
</evidence>
<reference evidence="1" key="1">
    <citation type="journal article" date="2015" name="Front. Microbiol.">
        <title>Combining genomic sequencing methods to explore viral diversity and reveal potential virus-host interactions.</title>
        <authorList>
            <person name="Chow C.E."/>
            <person name="Winget D.M."/>
            <person name="White R.A.III."/>
            <person name="Hallam S.J."/>
            <person name="Suttle C.A."/>
        </authorList>
    </citation>
    <scope>NUCLEOTIDE SEQUENCE</scope>
    <source>
        <strain evidence="1">Anoxic3_1</strain>
    </source>
</reference>
<protein>
    <submittedName>
        <fullName evidence="1">Uncharacterized protein</fullName>
    </submittedName>
</protein>
<sequence length="103" mass="10953">MIACWNASSRCCLSIPYSFDAPRVPAAWQAPPSASKWWKSSGKSGSVAMSPVATISAAAPRSVTVTLLESTSHPMISRIVRSPPAIDCSRVPMYRSGSRSISP</sequence>
<organism evidence="1">
    <name type="scientific">uncultured marine virus</name>
    <dbReference type="NCBI Taxonomy" id="186617"/>
    <lineage>
        <taxon>Viruses</taxon>
        <taxon>environmental samples</taxon>
    </lineage>
</organism>
<name>A0A0F7L4E3_9VIRU</name>
<reference evidence="1" key="2">
    <citation type="submission" date="2015-03" db="EMBL/GenBank/DDBJ databases">
        <authorList>
            <person name="Chow C.-E.T."/>
            <person name="Winget D.M."/>
            <person name="White R.A.III."/>
            <person name="Hallam S.J."/>
            <person name="Suttle C.A."/>
        </authorList>
    </citation>
    <scope>NUCLEOTIDE SEQUENCE</scope>
    <source>
        <strain evidence="1">Anoxic3_1</strain>
    </source>
</reference>
<accession>A0A0F7L4E3</accession>